<proteinExistence type="predicted"/>
<dbReference type="PANTHER" id="PTHR14493">
    <property type="entry name" value="UNKEMPT FAMILY MEMBER"/>
    <property type="match status" value="1"/>
</dbReference>
<organism evidence="6 7">
    <name type="scientific">Tetradesmus obliquus</name>
    <name type="common">Green alga</name>
    <name type="synonym">Acutodesmus obliquus</name>
    <dbReference type="NCBI Taxonomy" id="3088"/>
    <lineage>
        <taxon>Eukaryota</taxon>
        <taxon>Viridiplantae</taxon>
        <taxon>Chlorophyta</taxon>
        <taxon>core chlorophytes</taxon>
        <taxon>Chlorophyceae</taxon>
        <taxon>CS clade</taxon>
        <taxon>Sphaeropleales</taxon>
        <taxon>Scenedesmaceae</taxon>
        <taxon>Tetradesmus</taxon>
    </lineage>
</organism>
<gene>
    <name evidence="6" type="ORF">OEZ85_011626</name>
</gene>
<accession>A0ABY8TT15</accession>
<dbReference type="EMBL" id="CP126210">
    <property type="protein sequence ID" value="WIA11513.1"/>
    <property type="molecule type" value="Genomic_DNA"/>
</dbReference>
<evidence type="ECO:0000256" key="2">
    <source>
        <dbReference type="ARBA" id="ARBA00022771"/>
    </source>
</evidence>
<keyword evidence="2" id="KW-0863">Zinc-finger</keyword>
<keyword evidence="7" id="KW-1185">Reference proteome</keyword>
<feature type="domain" description="AtC3H23-like CCCH zinc finger" evidence="5">
    <location>
        <begin position="14"/>
        <end position="46"/>
    </location>
</feature>
<evidence type="ECO:0000313" key="7">
    <source>
        <dbReference type="Proteomes" id="UP001244341"/>
    </source>
</evidence>
<evidence type="ECO:0000256" key="3">
    <source>
        <dbReference type="ARBA" id="ARBA00022833"/>
    </source>
</evidence>
<dbReference type="Pfam" id="PF25512">
    <property type="entry name" value="zf-CCCH_AtC3H23"/>
    <property type="match status" value="1"/>
</dbReference>
<dbReference type="InterPro" id="IPR045234">
    <property type="entry name" value="Unkempt-like"/>
</dbReference>
<reference evidence="6 7" key="1">
    <citation type="submission" date="2023-05" db="EMBL/GenBank/DDBJ databases">
        <title>A 100% complete, gapless, phased diploid assembly of the Scenedesmus obliquus UTEX 3031 genome.</title>
        <authorList>
            <person name="Biondi T.C."/>
            <person name="Hanschen E.R."/>
            <person name="Kwon T."/>
            <person name="Eng W."/>
            <person name="Kruse C.P.S."/>
            <person name="Koehler S.I."/>
            <person name="Kunde Y."/>
            <person name="Gleasner C.D."/>
            <person name="You Mak K.T."/>
            <person name="Polle J."/>
            <person name="Hovde B.T."/>
            <person name="Starkenburg S.R."/>
        </authorList>
    </citation>
    <scope>NUCLEOTIDE SEQUENCE [LARGE SCALE GENOMIC DNA]</scope>
    <source>
        <strain evidence="6 7">DOE0152z</strain>
    </source>
</reference>
<evidence type="ECO:0000259" key="5">
    <source>
        <dbReference type="Pfam" id="PF25512"/>
    </source>
</evidence>
<dbReference type="InterPro" id="IPR057444">
    <property type="entry name" value="Znf-CCCH_AtC3H23-like"/>
</dbReference>
<evidence type="ECO:0000256" key="4">
    <source>
        <dbReference type="ARBA" id="ARBA00023125"/>
    </source>
</evidence>
<evidence type="ECO:0000256" key="1">
    <source>
        <dbReference type="ARBA" id="ARBA00022723"/>
    </source>
</evidence>
<keyword evidence="1" id="KW-0479">Metal-binding</keyword>
<keyword evidence="3" id="KW-0862">Zinc</keyword>
<name>A0ABY8TT15_TETOB</name>
<dbReference type="Proteomes" id="UP001244341">
    <property type="component" value="Chromosome 3b"/>
</dbReference>
<protein>
    <recommendedName>
        <fullName evidence="5">AtC3H23-like CCCH zinc finger domain-containing protein</fullName>
    </recommendedName>
</protein>
<dbReference type="PANTHER" id="PTHR14493:SF50">
    <property type="entry name" value="RING FINGER PROTEIN UNKEMPT"/>
    <property type="match status" value="1"/>
</dbReference>
<keyword evidence="4" id="KW-0238">DNA-binding</keyword>
<evidence type="ECO:0000313" key="6">
    <source>
        <dbReference type="EMBL" id="WIA11513.1"/>
    </source>
</evidence>
<sequence>MASENALMRLGADEMINGFKITPCTRRVQHDWTACFFLHKGERARRRDLRTHLYAAVMCCDMLHKGSCSKGDACEDCHNVFEYHMHPANFRTKMCHDGANCMRSFCFFAHNLSELRLASPVTMSVCNPQEQQQQQQHWQPFDAWRGCMAAAPAAAAAAAGAAAAAAGAAAAAAGAAAAAAAGAAAAHRALGGRGYGSGG</sequence>